<evidence type="ECO:0000313" key="1">
    <source>
        <dbReference type="EMBL" id="KAG1338729.1"/>
    </source>
</evidence>
<keyword evidence="2" id="KW-1185">Reference proteome</keyword>
<organism evidence="1 2">
    <name type="scientific">Cocos nucifera</name>
    <name type="common">Coconut palm</name>
    <dbReference type="NCBI Taxonomy" id="13894"/>
    <lineage>
        <taxon>Eukaryota</taxon>
        <taxon>Viridiplantae</taxon>
        <taxon>Streptophyta</taxon>
        <taxon>Embryophyta</taxon>
        <taxon>Tracheophyta</taxon>
        <taxon>Spermatophyta</taxon>
        <taxon>Magnoliopsida</taxon>
        <taxon>Liliopsida</taxon>
        <taxon>Arecaceae</taxon>
        <taxon>Arecoideae</taxon>
        <taxon>Cocoseae</taxon>
        <taxon>Attaleinae</taxon>
        <taxon>Cocos</taxon>
    </lineage>
</organism>
<reference evidence="1" key="2">
    <citation type="submission" date="2019-07" db="EMBL/GenBank/DDBJ databases">
        <authorList>
            <person name="Yang Y."/>
            <person name="Bocs S."/>
            <person name="Baudouin L."/>
        </authorList>
    </citation>
    <scope>NUCLEOTIDE SEQUENCE</scope>
    <source>
        <tissue evidence="1">Spear leaf of Hainan Tall coconut</tissue>
    </source>
</reference>
<accession>A0A8K0I7C3</accession>
<evidence type="ECO:0000313" key="2">
    <source>
        <dbReference type="Proteomes" id="UP000797356"/>
    </source>
</evidence>
<dbReference type="OrthoDB" id="1660139at2759"/>
<name>A0A8K0I7C3_COCNU</name>
<reference evidence="1" key="1">
    <citation type="journal article" date="2017" name="Gigascience">
        <title>The genome draft of coconut (Cocos nucifera).</title>
        <authorList>
            <person name="Xiao Y."/>
            <person name="Xu P."/>
            <person name="Fan H."/>
            <person name="Baudouin L."/>
            <person name="Xia W."/>
            <person name="Bocs S."/>
            <person name="Xu J."/>
            <person name="Li Q."/>
            <person name="Guo A."/>
            <person name="Zhou L."/>
            <person name="Li J."/>
            <person name="Wu Y."/>
            <person name="Ma Z."/>
            <person name="Armero A."/>
            <person name="Issali A.E."/>
            <person name="Liu N."/>
            <person name="Peng M."/>
            <person name="Yang Y."/>
        </authorList>
    </citation>
    <scope>NUCLEOTIDE SEQUENCE</scope>
    <source>
        <tissue evidence="1">Spear leaf of Hainan Tall coconut</tissue>
    </source>
</reference>
<protein>
    <submittedName>
        <fullName evidence="1">Uncharacterized protein</fullName>
    </submittedName>
</protein>
<sequence>MATKSQSDHLVKVGREAFDILDECLGRKRRPPPPPNAILQHKPVQFGAAPRKEPIDSTQVAANELGGVLFVTHRRRVFY</sequence>
<dbReference type="Proteomes" id="UP000797356">
    <property type="component" value="Chromosome 4"/>
</dbReference>
<dbReference type="EMBL" id="CM017875">
    <property type="protein sequence ID" value="KAG1338729.1"/>
    <property type="molecule type" value="Genomic_DNA"/>
</dbReference>
<comment type="caution">
    <text evidence="1">The sequence shown here is derived from an EMBL/GenBank/DDBJ whole genome shotgun (WGS) entry which is preliminary data.</text>
</comment>
<dbReference type="AlphaFoldDB" id="A0A8K0I7C3"/>
<proteinExistence type="predicted"/>
<gene>
    <name evidence="1" type="ORF">COCNU_04G010350</name>
</gene>